<dbReference type="GO" id="GO:0005886">
    <property type="term" value="C:plasma membrane"/>
    <property type="evidence" value="ECO:0007669"/>
    <property type="project" value="TreeGrafter"/>
</dbReference>
<dbReference type="InterPro" id="IPR001734">
    <property type="entry name" value="Na/solute_symporter"/>
</dbReference>
<dbReference type="EMBL" id="CAJPWZ010003243">
    <property type="protein sequence ID" value="CAG2254382.1"/>
    <property type="molecule type" value="Genomic_DNA"/>
</dbReference>
<accession>A0A8S3VDW9</accession>
<evidence type="ECO:0000256" key="3">
    <source>
        <dbReference type="ARBA" id="ARBA00022692"/>
    </source>
</evidence>
<feature type="transmembrane region" description="Helical" evidence="7">
    <location>
        <begin position="376"/>
        <end position="398"/>
    </location>
</feature>
<evidence type="ECO:0000256" key="4">
    <source>
        <dbReference type="ARBA" id="ARBA00022989"/>
    </source>
</evidence>
<feature type="transmembrane region" description="Helical" evidence="7">
    <location>
        <begin position="447"/>
        <end position="469"/>
    </location>
</feature>
<proteinExistence type="inferred from homology"/>
<feature type="transmembrane region" description="Helical" evidence="7">
    <location>
        <begin position="405"/>
        <end position="427"/>
    </location>
</feature>
<evidence type="ECO:0000256" key="2">
    <source>
        <dbReference type="ARBA" id="ARBA00006434"/>
    </source>
</evidence>
<feature type="transmembrane region" description="Helical" evidence="7">
    <location>
        <begin position="302"/>
        <end position="322"/>
    </location>
</feature>
<evidence type="ECO:0000256" key="7">
    <source>
        <dbReference type="SAM" id="Phobius"/>
    </source>
</evidence>
<feature type="transmembrane region" description="Helical" evidence="7">
    <location>
        <begin position="176"/>
        <end position="195"/>
    </location>
</feature>
<evidence type="ECO:0000256" key="1">
    <source>
        <dbReference type="ARBA" id="ARBA00004141"/>
    </source>
</evidence>
<dbReference type="PANTHER" id="PTHR11819">
    <property type="entry name" value="SOLUTE CARRIER FAMILY 5"/>
    <property type="match status" value="1"/>
</dbReference>
<keyword evidence="9" id="KW-1185">Reference proteome</keyword>
<evidence type="ECO:0000256" key="5">
    <source>
        <dbReference type="ARBA" id="ARBA00023136"/>
    </source>
</evidence>
<sequence length="586" mass="64705">MADNSTIKAFSSAGVTTVDLVVIVIYLLLCLATGIWATWRTQRGSISGYFLAGRDMIWVTIGASLFASNIGSGSFVGLAGTGAANGIAVASYELNVFTLPEYLKKRFGGQRLQVYMSVLSLIIYVFTKISVDMYAGSIFIQQAVGWDLYTGVIVLLAISAIYTISGGLKAVIYTDTLQTVIMVAGAIVLMVLAFIKVGGLEKIYVLYPEALPTPLIDNSTCGHPTDEAFHLLRDAVTGDIPWPGNVFGISILSCWYFCSDPDQIACVDPAVCKIVCDNEAGCTNIAYPKLVVELMPEGLRGLMLAAMMAALMSSLTSVFNSSSTIFTMDIWKRIRAGASDGELLVVGRIFIIALVVISIIWIPVLQASQGGQLFNYIQSVTGYLAPPVLSLFLLAMLWKRTNEKGAFWGSICGLIVGLVRMGLDFGYGSPKCGEEDTRPSVISKVHFLHFTIFLFFFSMIVTIVVSLVTKPVDEKHLIRLTWWSRHSTLTREPYPEEILWEEKSERLKASQASKKGTTGEIPTWRKVVYMICGYEKPKEITRTEEEKLEQIRLLTHIKEDPNWKLFVNLNALLLMCIGIFMWSFFA</sequence>
<dbReference type="InterPro" id="IPR018212">
    <property type="entry name" value="Na/solute_symporter_CS"/>
</dbReference>
<feature type="transmembrane region" description="Helical" evidence="7">
    <location>
        <begin position="343"/>
        <end position="364"/>
    </location>
</feature>
<comment type="subcellular location">
    <subcellularLocation>
        <location evidence="1">Membrane</location>
        <topology evidence="1">Multi-pass membrane protein</topology>
    </subcellularLocation>
</comment>
<dbReference type="GO" id="GO:0005412">
    <property type="term" value="F:D-glucose:sodium symporter activity"/>
    <property type="evidence" value="ECO:0007669"/>
    <property type="project" value="TreeGrafter"/>
</dbReference>
<dbReference type="PROSITE" id="PS00456">
    <property type="entry name" value="NA_SOLUT_SYMP_1"/>
    <property type="match status" value="1"/>
</dbReference>
<keyword evidence="3 7" id="KW-0812">Transmembrane</keyword>
<evidence type="ECO:0000313" key="9">
    <source>
        <dbReference type="Proteomes" id="UP000683360"/>
    </source>
</evidence>
<dbReference type="OrthoDB" id="6132759at2759"/>
<name>A0A8S3VDW9_MYTED</name>
<organism evidence="8 9">
    <name type="scientific">Mytilus edulis</name>
    <name type="common">Blue mussel</name>
    <dbReference type="NCBI Taxonomy" id="6550"/>
    <lineage>
        <taxon>Eukaryota</taxon>
        <taxon>Metazoa</taxon>
        <taxon>Spiralia</taxon>
        <taxon>Lophotrochozoa</taxon>
        <taxon>Mollusca</taxon>
        <taxon>Bivalvia</taxon>
        <taxon>Autobranchia</taxon>
        <taxon>Pteriomorphia</taxon>
        <taxon>Mytilida</taxon>
        <taxon>Mytiloidea</taxon>
        <taxon>Mytilidae</taxon>
        <taxon>Mytilinae</taxon>
        <taxon>Mytilus</taxon>
    </lineage>
</organism>
<keyword evidence="5 7" id="KW-0472">Membrane</keyword>
<dbReference type="Proteomes" id="UP000683360">
    <property type="component" value="Unassembled WGS sequence"/>
</dbReference>
<dbReference type="Gene3D" id="1.20.1730.10">
    <property type="entry name" value="Sodium/glucose cotransporter"/>
    <property type="match status" value="2"/>
</dbReference>
<evidence type="ECO:0000313" key="8">
    <source>
        <dbReference type="EMBL" id="CAG2254382.1"/>
    </source>
</evidence>
<feature type="transmembrane region" description="Helical" evidence="7">
    <location>
        <begin position="112"/>
        <end position="131"/>
    </location>
</feature>
<feature type="transmembrane region" description="Helical" evidence="7">
    <location>
        <begin position="20"/>
        <end position="39"/>
    </location>
</feature>
<comment type="similarity">
    <text evidence="2 6">Belongs to the sodium:solute symporter (SSF) (TC 2.A.21) family.</text>
</comment>
<gene>
    <name evidence="8" type="ORF">MEDL_65865</name>
</gene>
<dbReference type="AlphaFoldDB" id="A0A8S3VDW9"/>
<dbReference type="Pfam" id="PF00474">
    <property type="entry name" value="SSF"/>
    <property type="match status" value="2"/>
</dbReference>
<protein>
    <submittedName>
        <fullName evidence="8">SLC5A9</fullName>
    </submittedName>
</protein>
<reference evidence="8" key="1">
    <citation type="submission" date="2021-03" db="EMBL/GenBank/DDBJ databases">
        <authorList>
            <person name="Bekaert M."/>
        </authorList>
    </citation>
    <scope>NUCLEOTIDE SEQUENCE</scope>
</reference>
<feature type="transmembrane region" description="Helical" evidence="7">
    <location>
        <begin position="143"/>
        <end position="164"/>
    </location>
</feature>
<feature type="transmembrane region" description="Helical" evidence="7">
    <location>
        <begin position="565"/>
        <end position="585"/>
    </location>
</feature>
<comment type="caution">
    <text evidence="8">The sequence shown here is derived from an EMBL/GenBank/DDBJ whole genome shotgun (WGS) entry which is preliminary data.</text>
</comment>
<dbReference type="InterPro" id="IPR038377">
    <property type="entry name" value="Na/Glc_symporter_sf"/>
</dbReference>
<keyword evidence="4 7" id="KW-1133">Transmembrane helix</keyword>
<evidence type="ECO:0000256" key="6">
    <source>
        <dbReference type="RuleBase" id="RU362091"/>
    </source>
</evidence>
<dbReference type="PROSITE" id="PS50283">
    <property type="entry name" value="NA_SOLUT_SYMP_3"/>
    <property type="match status" value="1"/>
</dbReference>
<dbReference type="PANTHER" id="PTHR11819:SF196">
    <property type="entry name" value="SODIUM_GLUCOSE COTRANSPORTER 4"/>
    <property type="match status" value="1"/>
</dbReference>